<comment type="cofactor">
    <cofactor evidence="3">
        <name>Zn(2+)</name>
        <dbReference type="ChEBI" id="CHEBI:29105"/>
    </cofactor>
    <text evidence="3">Binds 1 divalent metal cation per subunit.</text>
</comment>
<dbReference type="AlphaFoldDB" id="A0A100W6Y7"/>
<reference evidence="6" key="2">
    <citation type="submission" date="2016-02" db="EMBL/GenBank/DDBJ databases">
        <title>Draft genome sequence of five rapidly growing Mycobacterium species.</title>
        <authorList>
            <person name="Katahira K."/>
            <person name="Gotou Y."/>
            <person name="Iida K."/>
            <person name="Ogura Y."/>
            <person name="Hayashi T."/>
        </authorList>
    </citation>
    <scope>NUCLEOTIDE SEQUENCE [LARGE SCALE GENOMIC DNA]</scope>
    <source>
        <strain evidence="6">JCM15654</strain>
    </source>
</reference>
<gene>
    <name evidence="5" type="ORF">RMCB_6912</name>
</gene>
<evidence type="ECO:0000313" key="5">
    <source>
        <dbReference type="EMBL" id="GAS92816.1"/>
    </source>
</evidence>
<dbReference type="STRING" id="146020.RMCB_6912"/>
<keyword evidence="3" id="KW-0862">Zinc</keyword>
<dbReference type="InterPro" id="IPR011042">
    <property type="entry name" value="6-blade_b-propeller_TolB-like"/>
</dbReference>
<feature type="domain" description="SMP-30/Gluconolactonase/LRE-like region" evidence="4">
    <location>
        <begin position="26"/>
        <end position="268"/>
    </location>
</feature>
<feature type="binding site" evidence="3">
    <location>
        <position position="112"/>
    </location>
    <ligand>
        <name>substrate</name>
    </ligand>
</feature>
<dbReference type="PANTHER" id="PTHR10907:SF47">
    <property type="entry name" value="REGUCALCIN"/>
    <property type="match status" value="1"/>
</dbReference>
<protein>
    <recommendedName>
        <fullName evidence="4">SMP-30/Gluconolactonase/LRE-like region domain-containing protein</fullName>
    </recommendedName>
</protein>
<feature type="binding site" evidence="3">
    <location>
        <position position="209"/>
    </location>
    <ligand>
        <name>a divalent metal cation</name>
        <dbReference type="ChEBI" id="CHEBI:60240"/>
    </ligand>
</feature>
<evidence type="ECO:0000313" key="6">
    <source>
        <dbReference type="Proteomes" id="UP000069620"/>
    </source>
</evidence>
<dbReference type="InterPro" id="IPR013658">
    <property type="entry name" value="SGL"/>
</dbReference>
<dbReference type="InterPro" id="IPR005511">
    <property type="entry name" value="SMP-30"/>
</dbReference>
<comment type="similarity">
    <text evidence="1">Belongs to the SMP-30/CGR1 family.</text>
</comment>
<feature type="binding site" evidence="3">
    <location>
        <position position="28"/>
    </location>
    <ligand>
        <name>a divalent metal cation</name>
        <dbReference type="ChEBI" id="CHEBI:60240"/>
    </ligand>
</feature>
<dbReference type="PANTHER" id="PTHR10907">
    <property type="entry name" value="REGUCALCIN"/>
    <property type="match status" value="1"/>
</dbReference>
<keyword evidence="6" id="KW-1185">Reference proteome</keyword>
<comment type="caution">
    <text evidence="5">The sequence shown here is derived from an EMBL/GenBank/DDBJ whole genome shotgun (WGS) entry which is preliminary data.</text>
</comment>
<keyword evidence="3" id="KW-0479">Metal-binding</keyword>
<proteinExistence type="inferred from homology"/>
<dbReference type="Gene3D" id="2.120.10.30">
    <property type="entry name" value="TolB, C-terminal domain"/>
    <property type="match status" value="1"/>
</dbReference>
<evidence type="ECO:0000256" key="2">
    <source>
        <dbReference type="PIRSR" id="PIRSR605511-1"/>
    </source>
</evidence>
<dbReference type="PRINTS" id="PR01790">
    <property type="entry name" value="SMP30FAMILY"/>
</dbReference>
<organism evidence="5 6">
    <name type="scientific">Mycolicibacterium brisbanense</name>
    <dbReference type="NCBI Taxonomy" id="146020"/>
    <lineage>
        <taxon>Bacteria</taxon>
        <taxon>Bacillati</taxon>
        <taxon>Actinomycetota</taxon>
        <taxon>Actinomycetes</taxon>
        <taxon>Mycobacteriales</taxon>
        <taxon>Mycobacteriaceae</taxon>
        <taxon>Mycolicibacterium</taxon>
    </lineage>
</organism>
<name>A0A100W6Y7_9MYCO</name>
<reference evidence="6" key="1">
    <citation type="journal article" date="2016" name="Genome Announc.">
        <title>Draft Genome Sequences of Five Rapidly Growing Mycobacterium Species, M. thermoresistibile, M. fortuitum subsp. acetamidolyticum, M. canariasense, M. brisbanense, and M. novocastrense.</title>
        <authorList>
            <person name="Katahira K."/>
            <person name="Ogura Y."/>
            <person name="Gotoh Y."/>
            <person name="Hayashi T."/>
        </authorList>
    </citation>
    <scope>NUCLEOTIDE SEQUENCE [LARGE SCALE GENOMIC DNA]</scope>
    <source>
        <strain evidence="6">JCM15654</strain>
    </source>
</reference>
<dbReference type="GO" id="GO:0004341">
    <property type="term" value="F:gluconolactonase activity"/>
    <property type="evidence" value="ECO:0007669"/>
    <property type="project" value="TreeGrafter"/>
</dbReference>
<feature type="binding site" evidence="3">
    <location>
        <position position="159"/>
    </location>
    <ligand>
        <name>a divalent metal cation</name>
        <dbReference type="ChEBI" id="CHEBI:60240"/>
    </ligand>
</feature>
<feature type="binding site" evidence="3">
    <location>
        <position position="114"/>
    </location>
    <ligand>
        <name>substrate</name>
    </ligand>
</feature>
<accession>A0A100W6Y7</accession>
<evidence type="ECO:0000259" key="4">
    <source>
        <dbReference type="Pfam" id="PF08450"/>
    </source>
</evidence>
<feature type="active site" description="Proton donor/acceptor" evidence="2">
    <location>
        <position position="209"/>
    </location>
</feature>
<dbReference type="GO" id="GO:0019853">
    <property type="term" value="P:L-ascorbic acid biosynthetic process"/>
    <property type="evidence" value="ECO:0007669"/>
    <property type="project" value="TreeGrafter"/>
</dbReference>
<dbReference type="Pfam" id="PF08450">
    <property type="entry name" value="SGL"/>
    <property type="match status" value="1"/>
</dbReference>
<evidence type="ECO:0000256" key="3">
    <source>
        <dbReference type="PIRSR" id="PIRSR605511-2"/>
    </source>
</evidence>
<dbReference type="EMBL" id="BCSX01000064">
    <property type="protein sequence ID" value="GAS92816.1"/>
    <property type="molecule type" value="Genomic_DNA"/>
</dbReference>
<sequence length="297" mass="31630">MTVALKHSTPQANPPWQVAVPARAELGEHPLWDSRWHRLFWTDCAAGTVHCSNLPQDTVVWSAPDGAPIGVALLRACGGLAIATSDHIVLLGSDGRADRDPIELPIDTAAVRFNDGSCDPAGRLLVGTTGGHADGLGELFSVDANGTVRRLLDGLTEANGIGWSPDGRSMYFVDSGEPVMYVFDYDVVGGRLGERKEFTRIDPTLGYLDGLTVDEAGDVWVAIWDGGRLHKYTPDGRLRAVIDVPVSRPTCPAFGGRDLGTLYVTTARDDVGGESRAGQVLAWPGAGRGIAPYRFAG</sequence>
<evidence type="ECO:0000256" key="1">
    <source>
        <dbReference type="ARBA" id="ARBA00008853"/>
    </source>
</evidence>
<dbReference type="GO" id="GO:0005509">
    <property type="term" value="F:calcium ion binding"/>
    <property type="evidence" value="ECO:0007669"/>
    <property type="project" value="TreeGrafter"/>
</dbReference>
<dbReference type="Proteomes" id="UP000069620">
    <property type="component" value="Unassembled WGS sequence"/>
</dbReference>
<dbReference type="SUPFAM" id="SSF63829">
    <property type="entry name" value="Calcium-dependent phosphotriesterase"/>
    <property type="match status" value="1"/>
</dbReference>